<evidence type="ECO:0000256" key="1">
    <source>
        <dbReference type="SAM" id="SignalP"/>
    </source>
</evidence>
<proteinExistence type="predicted"/>
<keyword evidence="3" id="KW-1185">Reference proteome</keyword>
<evidence type="ECO:0000313" key="3">
    <source>
        <dbReference type="Proteomes" id="UP001500736"/>
    </source>
</evidence>
<feature type="chain" id="PRO_5046495630" description="Outer membrane protein beta-barrel domain-containing protein" evidence="1">
    <location>
        <begin position="21"/>
        <end position="172"/>
    </location>
</feature>
<protein>
    <recommendedName>
        <fullName evidence="4">Outer membrane protein beta-barrel domain-containing protein</fullName>
    </recommendedName>
</protein>
<sequence>MKKLFLFAAAAVLGLSNVNAQDSDNGSTALSEGSMVIEINTGSWTTGSTAFSLTSIDGNTAWSAGAEAGYFVMDNLAVKAGLGYADDGFNDGMFAYKVGAKYYIDGQFPVGVDFTGVSQDGNNANWVGVQGGYAWFVAPNVSIEPTVRYNVTLDEEKAESAFQGLIGFAFHF</sequence>
<gene>
    <name evidence="2" type="ORF">GCM10009431_18010</name>
</gene>
<dbReference type="RefSeq" id="WP_129760761.1">
    <property type="nucleotide sequence ID" value="NZ_BAAAGF010000002.1"/>
</dbReference>
<evidence type="ECO:0000313" key="2">
    <source>
        <dbReference type="EMBL" id="GAA0744156.1"/>
    </source>
</evidence>
<dbReference type="EMBL" id="BAAAGF010000002">
    <property type="protein sequence ID" value="GAA0744156.1"/>
    <property type="molecule type" value="Genomic_DNA"/>
</dbReference>
<accession>A0ABP3UX04</accession>
<dbReference type="Proteomes" id="UP001500736">
    <property type="component" value="Unassembled WGS sequence"/>
</dbReference>
<feature type="signal peptide" evidence="1">
    <location>
        <begin position="1"/>
        <end position="20"/>
    </location>
</feature>
<evidence type="ECO:0008006" key="4">
    <source>
        <dbReference type="Google" id="ProtNLM"/>
    </source>
</evidence>
<keyword evidence="1" id="KW-0732">Signal</keyword>
<reference evidence="3" key="1">
    <citation type="journal article" date="2019" name="Int. J. Syst. Evol. Microbiol.">
        <title>The Global Catalogue of Microorganisms (GCM) 10K type strain sequencing project: providing services to taxonomists for standard genome sequencing and annotation.</title>
        <authorList>
            <consortium name="The Broad Institute Genomics Platform"/>
            <consortium name="The Broad Institute Genome Sequencing Center for Infectious Disease"/>
            <person name="Wu L."/>
            <person name="Ma J."/>
        </authorList>
    </citation>
    <scope>NUCLEOTIDE SEQUENCE [LARGE SCALE GENOMIC DNA]</scope>
    <source>
        <strain evidence="3">JCM 15976</strain>
    </source>
</reference>
<comment type="caution">
    <text evidence="2">The sequence shown here is derived from an EMBL/GenBank/DDBJ whole genome shotgun (WGS) entry which is preliminary data.</text>
</comment>
<organism evidence="2 3">
    <name type="scientific">Gaetbulibacter jejuensis</name>
    <dbReference type="NCBI Taxonomy" id="584607"/>
    <lineage>
        <taxon>Bacteria</taxon>
        <taxon>Pseudomonadati</taxon>
        <taxon>Bacteroidota</taxon>
        <taxon>Flavobacteriia</taxon>
        <taxon>Flavobacteriales</taxon>
        <taxon>Flavobacteriaceae</taxon>
        <taxon>Gaetbulibacter</taxon>
    </lineage>
</organism>
<name>A0ABP3UX04_9FLAO</name>